<name>A0AAE0VNV3_9BIVA</name>
<dbReference type="Proteomes" id="UP001195483">
    <property type="component" value="Unassembled WGS sequence"/>
</dbReference>
<sequence>MAVCPIAPNKAVYLIDPNKERNIEQTFQGNWLKQMSSGSWIPAPCQWNVGRLSILTSSDSSVPQVLKIFQCQQHYTRLLTMTEQKRKSSTQTFQMGRRQITTNIGLTASFGTKHNVQSRFGWVLVGEN</sequence>
<keyword evidence="2" id="KW-1185">Reference proteome</keyword>
<proteinExistence type="predicted"/>
<reference evidence="1" key="1">
    <citation type="journal article" date="2021" name="Genome Biol. Evol.">
        <title>A High-Quality Reference Genome for a Parasitic Bivalve with Doubly Uniparental Inheritance (Bivalvia: Unionida).</title>
        <authorList>
            <person name="Smith C.H."/>
        </authorList>
    </citation>
    <scope>NUCLEOTIDE SEQUENCE</scope>
    <source>
        <strain evidence="1">CHS0354</strain>
    </source>
</reference>
<dbReference type="EMBL" id="JAEAOA010001900">
    <property type="protein sequence ID" value="KAK3584536.1"/>
    <property type="molecule type" value="Genomic_DNA"/>
</dbReference>
<evidence type="ECO:0000313" key="1">
    <source>
        <dbReference type="EMBL" id="KAK3584536.1"/>
    </source>
</evidence>
<comment type="caution">
    <text evidence="1">The sequence shown here is derived from an EMBL/GenBank/DDBJ whole genome shotgun (WGS) entry which is preliminary data.</text>
</comment>
<dbReference type="AlphaFoldDB" id="A0AAE0VNV3"/>
<organism evidence="1 2">
    <name type="scientific">Potamilus streckersoni</name>
    <dbReference type="NCBI Taxonomy" id="2493646"/>
    <lineage>
        <taxon>Eukaryota</taxon>
        <taxon>Metazoa</taxon>
        <taxon>Spiralia</taxon>
        <taxon>Lophotrochozoa</taxon>
        <taxon>Mollusca</taxon>
        <taxon>Bivalvia</taxon>
        <taxon>Autobranchia</taxon>
        <taxon>Heteroconchia</taxon>
        <taxon>Palaeoheterodonta</taxon>
        <taxon>Unionida</taxon>
        <taxon>Unionoidea</taxon>
        <taxon>Unionidae</taxon>
        <taxon>Ambleminae</taxon>
        <taxon>Lampsilini</taxon>
        <taxon>Potamilus</taxon>
    </lineage>
</organism>
<reference evidence="1" key="2">
    <citation type="journal article" date="2021" name="Genome Biol. Evol.">
        <title>Developing a high-quality reference genome for a parasitic bivalve with doubly uniparental inheritance (Bivalvia: Unionida).</title>
        <authorList>
            <person name="Smith C.H."/>
        </authorList>
    </citation>
    <scope>NUCLEOTIDE SEQUENCE</scope>
    <source>
        <strain evidence="1">CHS0354</strain>
        <tissue evidence="1">Mantle</tissue>
    </source>
</reference>
<gene>
    <name evidence="1" type="ORF">CHS0354_031943</name>
</gene>
<accession>A0AAE0VNV3</accession>
<protein>
    <submittedName>
        <fullName evidence="1">Uncharacterized protein</fullName>
    </submittedName>
</protein>
<evidence type="ECO:0000313" key="2">
    <source>
        <dbReference type="Proteomes" id="UP001195483"/>
    </source>
</evidence>
<reference evidence="1" key="3">
    <citation type="submission" date="2023-05" db="EMBL/GenBank/DDBJ databases">
        <authorList>
            <person name="Smith C.H."/>
        </authorList>
    </citation>
    <scope>NUCLEOTIDE SEQUENCE</scope>
    <source>
        <strain evidence="1">CHS0354</strain>
        <tissue evidence="1">Mantle</tissue>
    </source>
</reference>